<sequence>MSEIRVYFDFVCPYCYHAWGSLRKLQEQKDICLEWYGWEIHPEWRNRKAKEKYAGERAREQFAELGKEAGINATTARWDASSFDALRLLELAQEQGKADAWVDRVYTGAYQEEGDMSDRATLAKWAEEVGLSGAAEVLVGEQYADTLKEHDRHCMEIALEYVPTLEKDGEIIADGVLTYTDIEKALAQ</sequence>
<comment type="caution">
    <text evidence="2">The sequence shown here is derived from an EMBL/GenBank/DDBJ whole genome shotgun (WGS) entry which is preliminary data.</text>
</comment>
<reference evidence="2 3" key="1">
    <citation type="submission" date="2020-08" db="EMBL/GenBank/DDBJ databases">
        <title>Genomic Encyclopedia of Type Strains, Phase IV (KMG-IV): sequencing the most valuable type-strain genomes for metagenomic binning, comparative biology and taxonomic classification.</title>
        <authorList>
            <person name="Goeker M."/>
        </authorList>
    </citation>
    <scope>NUCLEOTIDE SEQUENCE [LARGE SCALE GENOMIC DNA]</scope>
    <source>
        <strain evidence="2 3">DSM 21255</strain>
    </source>
</reference>
<dbReference type="InterPro" id="IPR011767">
    <property type="entry name" value="GLR_AS"/>
</dbReference>
<dbReference type="RefSeq" id="WP_034437895.1">
    <property type="nucleotide sequence ID" value="NZ_CABWNB010000004.1"/>
</dbReference>
<name>A0A841QZK7_9FIRM</name>
<dbReference type="SUPFAM" id="SSF52833">
    <property type="entry name" value="Thioredoxin-like"/>
    <property type="match status" value="1"/>
</dbReference>
<dbReference type="GO" id="GO:0016491">
    <property type="term" value="F:oxidoreductase activity"/>
    <property type="evidence" value="ECO:0007669"/>
    <property type="project" value="InterPro"/>
</dbReference>
<dbReference type="PROSITE" id="PS00195">
    <property type="entry name" value="GLUTAREDOXIN_1"/>
    <property type="match status" value="1"/>
</dbReference>
<dbReference type="InterPro" id="IPR001853">
    <property type="entry name" value="DSBA-like_thioredoxin_dom"/>
</dbReference>
<dbReference type="AlphaFoldDB" id="A0A841QZK7"/>
<dbReference type="PANTHER" id="PTHR13887:SF33">
    <property type="entry name" value="ISOMERASE"/>
    <property type="match status" value="1"/>
</dbReference>
<feature type="domain" description="DSBA-like thioredoxin" evidence="1">
    <location>
        <begin position="4"/>
        <end position="186"/>
    </location>
</feature>
<dbReference type="OrthoDB" id="9799122at2"/>
<dbReference type="Proteomes" id="UP000591941">
    <property type="component" value="Unassembled WGS sequence"/>
</dbReference>
<dbReference type="Gene3D" id="3.40.30.10">
    <property type="entry name" value="Glutaredoxin"/>
    <property type="match status" value="1"/>
</dbReference>
<accession>A0A841QZK7</accession>
<evidence type="ECO:0000313" key="2">
    <source>
        <dbReference type="EMBL" id="MBB6478094.1"/>
    </source>
</evidence>
<dbReference type="Pfam" id="PF01323">
    <property type="entry name" value="DSBA"/>
    <property type="match status" value="1"/>
</dbReference>
<organism evidence="2 3">
    <name type="scientific">Negativicoccus succinicivorans</name>
    <dbReference type="NCBI Taxonomy" id="620903"/>
    <lineage>
        <taxon>Bacteria</taxon>
        <taxon>Bacillati</taxon>
        <taxon>Bacillota</taxon>
        <taxon>Negativicutes</taxon>
        <taxon>Veillonellales</taxon>
        <taxon>Veillonellaceae</taxon>
        <taxon>Negativicoccus</taxon>
    </lineage>
</organism>
<keyword evidence="2" id="KW-0413">Isomerase</keyword>
<dbReference type="PANTHER" id="PTHR13887">
    <property type="entry name" value="GLUTATHIONE S-TRANSFERASE KAPPA"/>
    <property type="match status" value="1"/>
</dbReference>
<protein>
    <submittedName>
        <fullName evidence="2">Putative DsbA family dithiol-disulfide isomerase</fullName>
    </submittedName>
</protein>
<dbReference type="GeneID" id="93486416"/>
<keyword evidence="3" id="KW-1185">Reference proteome</keyword>
<evidence type="ECO:0000259" key="1">
    <source>
        <dbReference type="Pfam" id="PF01323"/>
    </source>
</evidence>
<proteinExistence type="predicted"/>
<dbReference type="EMBL" id="JACHHI010000005">
    <property type="protein sequence ID" value="MBB6478094.1"/>
    <property type="molecule type" value="Genomic_DNA"/>
</dbReference>
<gene>
    <name evidence="2" type="ORF">HNR45_001155</name>
</gene>
<dbReference type="InterPro" id="IPR036249">
    <property type="entry name" value="Thioredoxin-like_sf"/>
</dbReference>
<dbReference type="GO" id="GO:0016853">
    <property type="term" value="F:isomerase activity"/>
    <property type="evidence" value="ECO:0007669"/>
    <property type="project" value="UniProtKB-KW"/>
</dbReference>
<evidence type="ECO:0000313" key="3">
    <source>
        <dbReference type="Proteomes" id="UP000591941"/>
    </source>
</evidence>